<organism evidence="2 3">
    <name type="scientific">Scylla paramamosain</name>
    <name type="common">Mud crab</name>
    <dbReference type="NCBI Taxonomy" id="85552"/>
    <lineage>
        <taxon>Eukaryota</taxon>
        <taxon>Metazoa</taxon>
        <taxon>Ecdysozoa</taxon>
        <taxon>Arthropoda</taxon>
        <taxon>Crustacea</taxon>
        <taxon>Multicrustacea</taxon>
        <taxon>Malacostraca</taxon>
        <taxon>Eumalacostraca</taxon>
        <taxon>Eucarida</taxon>
        <taxon>Decapoda</taxon>
        <taxon>Pleocyemata</taxon>
        <taxon>Brachyura</taxon>
        <taxon>Eubrachyura</taxon>
        <taxon>Portunoidea</taxon>
        <taxon>Portunidae</taxon>
        <taxon>Portuninae</taxon>
        <taxon>Scylla</taxon>
    </lineage>
</organism>
<evidence type="ECO:0000313" key="3">
    <source>
        <dbReference type="Proteomes" id="UP001487740"/>
    </source>
</evidence>
<feature type="region of interest" description="Disordered" evidence="1">
    <location>
        <begin position="118"/>
        <end position="149"/>
    </location>
</feature>
<dbReference type="Proteomes" id="UP001487740">
    <property type="component" value="Unassembled WGS sequence"/>
</dbReference>
<reference evidence="2 3" key="1">
    <citation type="submission" date="2023-03" db="EMBL/GenBank/DDBJ databases">
        <title>High-quality genome of Scylla paramamosain provides insights in environmental adaptation.</title>
        <authorList>
            <person name="Zhang L."/>
        </authorList>
    </citation>
    <scope>NUCLEOTIDE SEQUENCE [LARGE SCALE GENOMIC DNA]</scope>
    <source>
        <strain evidence="2">LZ_2023a</strain>
        <tissue evidence="2">Muscle</tissue>
    </source>
</reference>
<protein>
    <submittedName>
        <fullName evidence="2">Uncharacterized protein</fullName>
    </submittedName>
</protein>
<accession>A0AAW0TIH2</accession>
<dbReference type="AlphaFoldDB" id="A0AAW0TIH2"/>
<feature type="compositionally biased region" description="Polar residues" evidence="1">
    <location>
        <begin position="248"/>
        <end position="260"/>
    </location>
</feature>
<proteinExistence type="predicted"/>
<gene>
    <name evidence="2" type="ORF">O3P69_018029</name>
</gene>
<comment type="caution">
    <text evidence="2">The sequence shown here is derived from an EMBL/GenBank/DDBJ whole genome shotgun (WGS) entry which is preliminary data.</text>
</comment>
<dbReference type="EMBL" id="JARAKH010000030">
    <property type="protein sequence ID" value="KAK8387083.1"/>
    <property type="molecule type" value="Genomic_DNA"/>
</dbReference>
<evidence type="ECO:0000256" key="1">
    <source>
        <dbReference type="SAM" id="MobiDB-lite"/>
    </source>
</evidence>
<feature type="region of interest" description="Disordered" evidence="1">
    <location>
        <begin position="235"/>
        <end position="287"/>
    </location>
</feature>
<keyword evidence="3" id="KW-1185">Reference proteome</keyword>
<sequence length="311" mass="33577">MLTPVGSKALDMPFQDLMMLNLCRAVRGRRGSGGGGSGGSGRSGSLFLFLLKRQPILAPRSQVRSPRHHLVEPLSLFSLRVPKPAGCARLYQRRCLALSRPGAAPPSKSCVTTTTGADGKFSEDSGPAQAKKGHTVHHNASCPSSPRQRARKASSAPINLALSYTFPASHFRRARTPPPPLARHVFLLPLPDRFTQFGTTRVPVVLVLVEAEVKQVSLCHQRLHKGPVNVHDAHLTPTPHHARDGLEQAQSPTPHPSISSGLPLPHNTGGAAPNDRQPACQKIKTKRTQWRRGEGVLSVSYHFVISGLSES</sequence>
<evidence type="ECO:0000313" key="2">
    <source>
        <dbReference type="EMBL" id="KAK8387083.1"/>
    </source>
</evidence>
<name>A0AAW0TIH2_SCYPA</name>